<dbReference type="GO" id="GO:0051537">
    <property type="term" value="F:2 iron, 2 sulfur cluster binding"/>
    <property type="evidence" value="ECO:0007669"/>
    <property type="project" value="UniProtKB-KW"/>
</dbReference>
<dbReference type="SUPFAM" id="SSF50022">
    <property type="entry name" value="ISP domain"/>
    <property type="match status" value="1"/>
</dbReference>
<dbReference type="Pfam" id="PF00355">
    <property type="entry name" value="Rieske"/>
    <property type="match status" value="1"/>
</dbReference>
<dbReference type="GO" id="GO:0046872">
    <property type="term" value="F:metal ion binding"/>
    <property type="evidence" value="ECO:0007669"/>
    <property type="project" value="UniProtKB-KW"/>
</dbReference>
<gene>
    <name evidence="6" type="ORF">TsocGM_11500</name>
</gene>
<dbReference type="InterPro" id="IPR036922">
    <property type="entry name" value="Rieske_2Fe-2S_sf"/>
</dbReference>
<organism evidence="6 7">
    <name type="scientific">Tautonia sociabilis</name>
    <dbReference type="NCBI Taxonomy" id="2080755"/>
    <lineage>
        <taxon>Bacteria</taxon>
        <taxon>Pseudomonadati</taxon>
        <taxon>Planctomycetota</taxon>
        <taxon>Planctomycetia</taxon>
        <taxon>Isosphaerales</taxon>
        <taxon>Isosphaeraceae</taxon>
        <taxon>Tautonia</taxon>
    </lineage>
</organism>
<evidence type="ECO:0000256" key="4">
    <source>
        <dbReference type="ARBA" id="ARBA00023014"/>
    </source>
</evidence>
<keyword evidence="7" id="KW-1185">Reference proteome</keyword>
<dbReference type="Proteomes" id="UP000280296">
    <property type="component" value="Unassembled WGS sequence"/>
</dbReference>
<evidence type="ECO:0000256" key="1">
    <source>
        <dbReference type="ARBA" id="ARBA00022714"/>
    </source>
</evidence>
<comment type="caution">
    <text evidence="6">The sequence shown here is derived from an EMBL/GenBank/DDBJ whole genome shotgun (WGS) entry which is preliminary data.</text>
</comment>
<dbReference type="PROSITE" id="PS51296">
    <property type="entry name" value="RIESKE"/>
    <property type="match status" value="1"/>
</dbReference>
<reference evidence="6 7" key="2">
    <citation type="submission" date="2019-01" db="EMBL/GenBank/DDBJ databases">
        <title>Tautonia sociabilis, a novel thermotolerant planctomycete of Isosphaeraceae family, isolated from a 4000 m deep subterranean habitat.</title>
        <authorList>
            <person name="Kovaleva O.L."/>
            <person name="Elcheninov A.G."/>
            <person name="Van Heerden E."/>
            <person name="Toshchakov S.V."/>
            <person name="Novikov A."/>
            <person name="Bonch-Osmolovskaya E.A."/>
            <person name="Kublanov I.V."/>
        </authorList>
    </citation>
    <scope>NUCLEOTIDE SEQUENCE [LARGE SCALE GENOMIC DNA]</scope>
    <source>
        <strain evidence="6 7">GM2012</strain>
    </source>
</reference>
<sequence>MSSESERFHTVAKVGEIPEGHGRAFDVDGVMVAVFLEGGTYYAIEDYCPHQGAPLSDGLVFDRSVTCTWHGWRFSLEDGRHLEGSRSRVPTFPVRVVGDEIQVNID</sequence>
<reference evidence="6 7" key="1">
    <citation type="submission" date="2018-12" db="EMBL/GenBank/DDBJ databases">
        <authorList>
            <person name="Toschakov S.V."/>
        </authorList>
    </citation>
    <scope>NUCLEOTIDE SEQUENCE [LARGE SCALE GENOMIC DNA]</scope>
    <source>
        <strain evidence="6 7">GM2012</strain>
    </source>
</reference>
<name>A0A432MKM0_9BACT</name>
<dbReference type="Gene3D" id="2.102.10.10">
    <property type="entry name" value="Rieske [2Fe-2S] iron-sulphur domain"/>
    <property type="match status" value="1"/>
</dbReference>
<evidence type="ECO:0000313" key="6">
    <source>
        <dbReference type="EMBL" id="RUL87628.1"/>
    </source>
</evidence>
<dbReference type="PANTHER" id="PTHR21496:SF23">
    <property type="entry name" value="3-PHENYLPROPIONATE_CINNAMIC ACID DIOXYGENASE FERREDOXIN SUBUNIT"/>
    <property type="match status" value="1"/>
</dbReference>
<feature type="domain" description="Rieske" evidence="5">
    <location>
        <begin position="9"/>
        <end position="103"/>
    </location>
</feature>
<evidence type="ECO:0000259" key="5">
    <source>
        <dbReference type="PROSITE" id="PS51296"/>
    </source>
</evidence>
<dbReference type="PANTHER" id="PTHR21496">
    <property type="entry name" value="FERREDOXIN-RELATED"/>
    <property type="match status" value="1"/>
</dbReference>
<accession>A0A432MKM0</accession>
<dbReference type="EMBL" id="RYZH01000019">
    <property type="protein sequence ID" value="RUL87628.1"/>
    <property type="molecule type" value="Genomic_DNA"/>
</dbReference>
<evidence type="ECO:0000256" key="2">
    <source>
        <dbReference type="ARBA" id="ARBA00022723"/>
    </source>
</evidence>
<keyword evidence="4" id="KW-0411">Iron-sulfur</keyword>
<dbReference type="OrthoDB" id="9795104at2"/>
<dbReference type="RefSeq" id="WP_126725516.1">
    <property type="nucleotide sequence ID" value="NZ_RYZH01000019.1"/>
</dbReference>
<dbReference type="AlphaFoldDB" id="A0A432MKM0"/>
<keyword evidence="3" id="KW-0408">Iron</keyword>
<keyword evidence="1" id="KW-0001">2Fe-2S</keyword>
<keyword evidence="2" id="KW-0479">Metal-binding</keyword>
<dbReference type="InterPro" id="IPR017941">
    <property type="entry name" value="Rieske_2Fe-2S"/>
</dbReference>
<evidence type="ECO:0000256" key="3">
    <source>
        <dbReference type="ARBA" id="ARBA00023004"/>
    </source>
</evidence>
<protein>
    <submittedName>
        <fullName evidence="6">Rieske (2Fe-2S) protein</fullName>
    </submittedName>
</protein>
<evidence type="ECO:0000313" key="7">
    <source>
        <dbReference type="Proteomes" id="UP000280296"/>
    </source>
</evidence>
<proteinExistence type="predicted"/>